<gene>
    <name evidence="2" type="ORF">RPR59_09720</name>
</gene>
<evidence type="ECO:0000313" key="3">
    <source>
        <dbReference type="Proteomes" id="UP001302249"/>
    </source>
</evidence>
<name>A0ABZ0B6H9_9SPHN</name>
<dbReference type="SUPFAM" id="SSF53474">
    <property type="entry name" value="alpha/beta-Hydrolases"/>
    <property type="match status" value="1"/>
</dbReference>
<dbReference type="EMBL" id="CP135076">
    <property type="protein sequence ID" value="WNO52741.1"/>
    <property type="molecule type" value="Genomic_DNA"/>
</dbReference>
<dbReference type="InterPro" id="IPR050266">
    <property type="entry name" value="AB_hydrolase_sf"/>
</dbReference>
<dbReference type="RefSeq" id="WP_313913503.1">
    <property type="nucleotide sequence ID" value="NZ_CP135076.1"/>
</dbReference>
<keyword evidence="2" id="KW-0378">Hydrolase</keyword>
<sequence length="254" mass="27513">MANSPTETRYFDSFDGTRLAWRELGEGRPVVLIHGYFSNAQVNWLRYGHAQAVANKGFRVIMPDLRAHGESARPHDADRYPRDVLMQDGLALIAHLGLTDYDLGGYSLGARTTVRMLASGGVSPRRVVISGMGLAGLVNTAGRGEYFRHVLTHLGSFDRGSPEFMTEAFLKTTNGDPKALLRILDTFVDTSEPALAAIEQPTLVVSGAQDHDNGSAAALTDLLPHGRYREVPGNHMSAVTKPELGRAIADFLAG</sequence>
<reference evidence="2 3" key="1">
    <citation type="submission" date="2023-09" db="EMBL/GenBank/DDBJ databases">
        <authorList>
            <person name="Rey-Velasco X."/>
        </authorList>
    </citation>
    <scope>NUCLEOTIDE SEQUENCE [LARGE SCALE GENOMIC DNA]</scope>
    <source>
        <strain evidence="2 3">W311</strain>
    </source>
</reference>
<organism evidence="2 3">
    <name type="scientific">Stakelama saccharophila</name>
    <dbReference type="NCBI Taxonomy" id="3075605"/>
    <lineage>
        <taxon>Bacteria</taxon>
        <taxon>Pseudomonadati</taxon>
        <taxon>Pseudomonadota</taxon>
        <taxon>Alphaproteobacteria</taxon>
        <taxon>Sphingomonadales</taxon>
        <taxon>Sphingomonadaceae</taxon>
        <taxon>Stakelama</taxon>
    </lineage>
</organism>
<dbReference type="Gene3D" id="3.40.50.1820">
    <property type="entry name" value="alpha/beta hydrolase"/>
    <property type="match status" value="1"/>
</dbReference>
<dbReference type="InterPro" id="IPR000073">
    <property type="entry name" value="AB_hydrolase_1"/>
</dbReference>
<dbReference type="Pfam" id="PF00561">
    <property type="entry name" value="Abhydrolase_1"/>
    <property type="match status" value="1"/>
</dbReference>
<evidence type="ECO:0000259" key="1">
    <source>
        <dbReference type="Pfam" id="PF00561"/>
    </source>
</evidence>
<proteinExistence type="predicted"/>
<evidence type="ECO:0000313" key="2">
    <source>
        <dbReference type="EMBL" id="WNO52741.1"/>
    </source>
</evidence>
<dbReference type="PANTHER" id="PTHR43798">
    <property type="entry name" value="MONOACYLGLYCEROL LIPASE"/>
    <property type="match status" value="1"/>
</dbReference>
<protein>
    <submittedName>
        <fullName evidence="2">Alpha/beta fold hydrolase</fullName>
    </submittedName>
</protein>
<dbReference type="InterPro" id="IPR029058">
    <property type="entry name" value="AB_hydrolase_fold"/>
</dbReference>
<feature type="domain" description="AB hydrolase-1" evidence="1">
    <location>
        <begin position="29"/>
        <end position="119"/>
    </location>
</feature>
<keyword evidence="3" id="KW-1185">Reference proteome</keyword>
<dbReference type="Proteomes" id="UP001302249">
    <property type="component" value="Chromosome"/>
</dbReference>
<accession>A0ABZ0B6H9</accession>
<dbReference type="GO" id="GO:0016787">
    <property type="term" value="F:hydrolase activity"/>
    <property type="evidence" value="ECO:0007669"/>
    <property type="project" value="UniProtKB-KW"/>
</dbReference>